<feature type="compositionally biased region" description="Acidic residues" evidence="1">
    <location>
        <begin position="204"/>
        <end position="213"/>
    </location>
</feature>
<feature type="compositionally biased region" description="Acidic residues" evidence="1">
    <location>
        <begin position="135"/>
        <end position="149"/>
    </location>
</feature>
<evidence type="ECO:0000256" key="1">
    <source>
        <dbReference type="SAM" id="MobiDB-lite"/>
    </source>
</evidence>
<feature type="compositionally biased region" description="Acidic residues" evidence="1">
    <location>
        <begin position="157"/>
        <end position="170"/>
    </location>
</feature>
<dbReference type="AlphaFoldDB" id="A0A8K0UQ47"/>
<sequence>MLHQQGPSARWYSLPRRNRPHRRRTSQSPPPSNSDQTSRRSRVSEKRHIPIPCGGCQVGFSQSGLSKHLGLTENPQCIAFRDAWFAQAAQPDSDSDSNSNDSESMAPDASANPPDANPPSSPRVFGGDYFGGAEDYNDEDFLGFDEPQDDDRVYQDGFEEDGGEDEDDDNGAVPNEMPRWEPAPDPSIFDRPFSPMQEDFGLGADDDLDDSLEAGDGTGFTVHPKSVVVKFPSARAGEVVESVGERRNQYEGYEVEGDAANPYAPFTSEIDWKVAQWRNYKGLAQHHSQTC</sequence>
<dbReference type="OrthoDB" id="2418900at2759"/>
<gene>
    <name evidence="2" type="ORF">BXZ70DRAFT_180253</name>
</gene>
<keyword evidence="3" id="KW-1185">Reference proteome</keyword>
<feature type="region of interest" description="Disordered" evidence="1">
    <location>
        <begin position="1"/>
        <end position="56"/>
    </location>
</feature>
<comment type="caution">
    <text evidence="2">The sequence shown here is derived from an EMBL/GenBank/DDBJ whole genome shotgun (WGS) entry which is preliminary data.</text>
</comment>
<dbReference type="EMBL" id="JAEVFJ010000016">
    <property type="protein sequence ID" value="KAH8100280.1"/>
    <property type="molecule type" value="Genomic_DNA"/>
</dbReference>
<evidence type="ECO:0000313" key="3">
    <source>
        <dbReference type="Proteomes" id="UP000813824"/>
    </source>
</evidence>
<protein>
    <submittedName>
        <fullName evidence="2">Uncharacterized protein</fullName>
    </submittedName>
</protein>
<proteinExistence type="predicted"/>
<organism evidence="2 3">
    <name type="scientific">Cristinia sonorae</name>
    <dbReference type="NCBI Taxonomy" id="1940300"/>
    <lineage>
        <taxon>Eukaryota</taxon>
        <taxon>Fungi</taxon>
        <taxon>Dikarya</taxon>
        <taxon>Basidiomycota</taxon>
        <taxon>Agaricomycotina</taxon>
        <taxon>Agaricomycetes</taxon>
        <taxon>Agaricomycetidae</taxon>
        <taxon>Agaricales</taxon>
        <taxon>Pleurotineae</taxon>
        <taxon>Stephanosporaceae</taxon>
        <taxon>Cristinia</taxon>
    </lineage>
</organism>
<evidence type="ECO:0000313" key="2">
    <source>
        <dbReference type="EMBL" id="KAH8100280.1"/>
    </source>
</evidence>
<accession>A0A8K0UQ47</accession>
<dbReference type="Proteomes" id="UP000813824">
    <property type="component" value="Unassembled WGS sequence"/>
</dbReference>
<feature type="region of interest" description="Disordered" evidence="1">
    <location>
        <begin position="88"/>
        <end position="219"/>
    </location>
</feature>
<feature type="compositionally biased region" description="Basic residues" evidence="1">
    <location>
        <begin position="16"/>
        <end position="25"/>
    </location>
</feature>
<feature type="compositionally biased region" description="Low complexity" evidence="1">
    <location>
        <begin position="96"/>
        <end position="114"/>
    </location>
</feature>
<reference evidence="2" key="1">
    <citation type="journal article" date="2021" name="New Phytol.">
        <title>Evolutionary innovations through gain and loss of genes in the ectomycorrhizal Boletales.</title>
        <authorList>
            <person name="Wu G."/>
            <person name="Miyauchi S."/>
            <person name="Morin E."/>
            <person name="Kuo A."/>
            <person name="Drula E."/>
            <person name="Varga T."/>
            <person name="Kohler A."/>
            <person name="Feng B."/>
            <person name="Cao Y."/>
            <person name="Lipzen A."/>
            <person name="Daum C."/>
            <person name="Hundley H."/>
            <person name="Pangilinan J."/>
            <person name="Johnson J."/>
            <person name="Barry K."/>
            <person name="LaButti K."/>
            <person name="Ng V."/>
            <person name="Ahrendt S."/>
            <person name="Min B."/>
            <person name="Choi I.G."/>
            <person name="Park H."/>
            <person name="Plett J.M."/>
            <person name="Magnuson J."/>
            <person name="Spatafora J.W."/>
            <person name="Nagy L.G."/>
            <person name="Henrissat B."/>
            <person name="Grigoriev I.V."/>
            <person name="Yang Z.L."/>
            <person name="Xu J."/>
            <person name="Martin F.M."/>
        </authorList>
    </citation>
    <scope>NUCLEOTIDE SEQUENCE</scope>
    <source>
        <strain evidence="2">KKN 215</strain>
    </source>
</reference>
<name>A0A8K0UQ47_9AGAR</name>